<comment type="caution">
    <text evidence="2">The sequence shown here is derived from an EMBL/GenBank/DDBJ whole genome shotgun (WGS) entry which is preliminary data.</text>
</comment>
<dbReference type="PANTHER" id="PTHR35985">
    <property type="entry name" value="OS07G0675200 PROTEIN"/>
    <property type="match status" value="1"/>
</dbReference>
<dbReference type="PANTHER" id="PTHR35985:SF1">
    <property type="entry name" value="OS07G0675200 PROTEIN"/>
    <property type="match status" value="1"/>
</dbReference>
<dbReference type="OrthoDB" id="779250at2759"/>
<dbReference type="EMBL" id="PKPP01001331">
    <property type="protein sequence ID" value="PWA83564.1"/>
    <property type="molecule type" value="Genomic_DNA"/>
</dbReference>
<dbReference type="AlphaFoldDB" id="A0A2U1PCS6"/>
<feature type="compositionally biased region" description="Basic and acidic residues" evidence="1">
    <location>
        <begin position="131"/>
        <end position="143"/>
    </location>
</feature>
<name>A0A2U1PCS6_ARTAN</name>
<evidence type="ECO:0000313" key="2">
    <source>
        <dbReference type="EMBL" id="PWA83564.1"/>
    </source>
</evidence>
<proteinExistence type="predicted"/>
<keyword evidence="3" id="KW-1185">Reference proteome</keyword>
<feature type="compositionally biased region" description="Basic and acidic residues" evidence="1">
    <location>
        <begin position="62"/>
        <end position="79"/>
    </location>
</feature>
<evidence type="ECO:0000256" key="1">
    <source>
        <dbReference type="SAM" id="MobiDB-lite"/>
    </source>
</evidence>
<accession>A0A2U1PCS6</accession>
<gene>
    <name evidence="2" type="ORF">CTI12_AA131370</name>
</gene>
<evidence type="ECO:0000313" key="3">
    <source>
        <dbReference type="Proteomes" id="UP000245207"/>
    </source>
</evidence>
<reference evidence="2 3" key="1">
    <citation type="journal article" date="2018" name="Mol. Plant">
        <title>The genome of Artemisia annua provides insight into the evolution of Asteraceae family and artemisinin biosynthesis.</title>
        <authorList>
            <person name="Shen Q."/>
            <person name="Zhang L."/>
            <person name="Liao Z."/>
            <person name="Wang S."/>
            <person name="Yan T."/>
            <person name="Shi P."/>
            <person name="Liu M."/>
            <person name="Fu X."/>
            <person name="Pan Q."/>
            <person name="Wang Y."/>
            <person name="Lv Z."/>
            <person name="Lu X."/>
            <person name="Zhang F."/>
            <person name="Jiang W."/>
            <person name="Ma Y."/>
            <person name="Chen M."/>
            <person name="Hao X."/>
            <person name="Li L."/>
            <person name="Tang Y."/>
            <person name="Lv G."/>
            <person name="Zhou Y."/>
            <person name="Sun X."/>
            <person name="Brodelius P.E."/>
            <person name="Rose J.K.C."/>
            <person name="Tang K."/>
        </authorList>
    </citation>
    <scope>NUCLEOTIDE SEQUENCE [LARGE SCALE GENOMIC DNA]</scope>
    <source>
        <strain evidence="3">cv. Huhao1</strain>
        <tissue evidence="2">Leaf</tissue>
    </source>
</reference>
<dbReference type="STRING" id="35608.A0A2U1PCS6"/>
<feature type="compositionally biased region" description="Polar residues" evidence="1">
    <location>
        <begin position="84"/>
        <end position="93"/>
    </location>
</feature>
<dbReference type="Proteomes" id="UP000245207">
    <property type="component" value="Unassembled WGS sequence"/>
</dbReference>
<feature type="region of interest" description="Disordered" evidence="1">
    <location>
        <begin position="35"/>
        <end position="146"/>
    </location>
</feature>
<protein>
    <submittedName>
        <fullName evidence="2">Uncharacterized protein</fullName>
    </submittedName>
</protein>
<sequence length="235" mass="26389">MQSRLVQVSKLNKILFANTQKYQAVVRGSSRFASQLSGENEMEGDDAMTQGVDTQGETGNPKPDDDEKIVSTKKDDHYVHPKTGPSNLSSSKLETPGVNTPLEPHMQQKRTKSTKPDLTCVGLDGSPWPEDNDKDKATDRKEQEDDDIEYFKHHKASPLSELEIGDTRKPLEKVAQATAGGYFGDEKVITWKPEQLDTAEQSLLRAAQMFREAAARGVPEWPHSRRLRELRGEDW</sequence>
<organism evidence="2 3">
    <name type="scientific">Artemisia annua</name>
    <name type="common">Sweet wormwood</name>
    <dbReference type="NCBI Taxonomy" id="35608"/>
    <lineage>
        <taxon>Eukaryota</taxon>
        <taxon>Viridiplantae</taxon>
        <taxon>Streptophyta</taxon>
        <taxon>Embryophyta</taxon>
        <taxon>Tracheophyta</taxon>
        <taxon>Spermatophyta</taxon>
        <taxon>Magnoliopsida</taxon>
        <taxon>eudicotyledons</taxon>
        <taxon>Gunneridae</taxon>
        <taxon>Pentapetalae</taxon>
        <taxon>asterids</taxon>
        <taxon>campanulids</taxon>
        <taxon>Asterales</taxon>
        <taxon>Asteraceae</taxon>
        <taxon>Asteroideae</taxon>
        <taxon>Anthemideae</taxon>
        <taxon>Artemisiinae</taxon>
        <taxon>Artemisia</taxon>
    </lineage>
</organism>